<keyword evidence="16" id="KW-1185">Reference proteome</keyword>
<keyword evidence="8" id="KW-0233">DNA recombination</keyword>
<dbReference type="SUPFAM" id="SSF56281">
    <property type="entry name" value="Metallo-hydrolase/oxidoreductase"/>
    <property type="match status" value="1"/>
</dbReference>
<keyword evidence="5" id="KW-0227">DNA damage</keyword>
<dbReference type="Gene3D" id="3.40.50.12650">
    <property type="match status" value="1"/>
</dbReference>
<evidence type="ECO:0000256" key="9">
    <source>
        <dbReference type="ARBA" id="ARBA00023204"/>
    </source>
</evidence>
<evidence type="ECO:0000259" key="14">
    <source>
        <dbReference type="Pfam" id="PF07522"/>
    </source>
</evidence>
<evidence type="ECO:0000313" key="16">
    <source>
        <dbReference type="Proteomes" id="UP001233999"/>
    </source>
</evidence>
<dbReference type="EMBL" id="JASPKZ010010257">
    <property type="protein sequence ID" value="KAJ9574846.1"/>
    <property type="molecule type" value="Genomic_DNA"/>
</dbReference>
<evidence type="ECO:0000256" key="10">
    <source>
        <dbReference type="ARBA" id="ARBA00023242"/>
    </source>
</evidence>
<keyword evidence="6" id="KW-0378">Hydrolase</keyword>
<sequence>MSCFEGHVEELKNVSIDYFENNNIYSKTFFLSHCHSDHMAGLRSYTFLNRLKEEPQVFLYCSEITAHILKSEKTFTDLSHKIRDLLIGPGNLVTIPGNNGEEDQDVTVTLIPTGHCPGAVMFLFEGDVSVGHVLYTGDFRIVLGDAAKFKQLHYSDGTVKEIDKLYLDTTFLSQQYRDFPARKDSIAIISNFVALWLAKGEDHHVIIQIPAKYGSEAIFMMLAKQFGMKVHVSDEVYNIYKNMSEIRDAVTNDTMITRIHACPSLRRLYQKNGELTLLPCRVDWFKLVTIRPCALSFTSDMYKGNLESAVLRSEEDNLIRVCYSCHSSHEELKYFISYLKPKQIKACVVPLRMSEIQTLNMLRKMCLPIYGKDNMPVLTVSKRKETPSINVSPKANNVKTLEECLSDEMEFTEMPSSSQTNVSDRRSLKEYKDNMESEEEEENVVEIKSMSTTDVLQTDADIYRLIAEDLQPKSGDQDADIRQSMSLAFLQAAVDKKKPVIYN</sequence>
<dbReference type="GO" id="GO:0036297">
    <property type="term" value="P:interstrand cross-link repair"/>
    <property type="evidence" value="ECO:0007669"/>
    <property type="project" value="TreeGrafter"/>
</dbReference>
<accession>A0AAD7Z6U6</accession>
<keyword evidence="9" id="KW-0234">DNA repair</keyword>
<evidence type="ECO:0000256" key="12">
    <source>
        <dbReference type="ARBA" id="ARBA00042677"/>
    </source>
</evidence>
<evidence type="ECO:0000256" key="11">
    <source>
        <dbReference type="ARBA" id="ARBA00039759"/>
    </source>
</evidence>
<comment type="subcellular location">
    <subcellularLocation>
        <location evidence="1">Nucleus</location>
    </subcellularLocation>
</comment>
<dbReference type="PANTHER" id="PTHR23240:SF8">
    <property type="entry name" value="PROTEIN ARTEMIS"/>
    <property type="match status" value="1"/>
</dbReference>
<dbReference type="InterPro" id="IPR011084">
    <property type="entry name" value="DRMBL"/>
</dbReference>
<dbReference type="GO" id="GO:0000723">
    <property type="term" value="P:telomere maintenance"/>
    <property type="evidence" value="ECO:0007669"/>
    <property type="project" value="TreeGrafter"/>
</dbReference>
<evidence type="ECO:0000256" key="6">
    <source>
        <dbReference type="ARBA" id="ARBA00022801"/>
    </source>
</evidence>
<feature type="coiled-coil region" evidence="13">
    <location>
        <begin position="421"/>
        <end position="448"/>
    </location>
</feature>
<keyword evidence="10" id="KW-0539">Nucleus</keyword>
<keyword evidence="3" id="KW-0540">Nuclease</keyword>
<reference evidence="15" key="2">
    <citation type="submission" date="2023-05" db="EMBL/GenBank/DDBJ databases">
        <authorList>
            <person name="Fouks B."/>
        </authorList>
    </citation>
    <scope>NUCLEOTIDE SEQUENCE</scope>
    <source>
        <strain evidence="15">Stay&amp;Tobe</strain>
        <tissue evidence="15">Testes</tissue>
    </source>
</reference>
<dbReference type="Proteomes" id="UP001233999">
    <property type="component" value="Unassembled WGS sequence"/>
</dbReference>
<dbReference type="AlphaFoldDB" id="A0AAD7Z6U6"/>
<organism evidence="15 16">
    <name type="scientific">Diploptera punctata</name>
    <name type="common">Pacific beetle cockroach</name>
    <dbReference type="NCBI Taxonomy" id="6984"/>
    <lineage>
        <taxon>Eukaryota</taxon>
        <taxon>Metazoa</taxon>
        <taxon>Ecdysozoa</taxon>
        <taxon>Arthropoda</taxon>
        <taxon>Hexapoda</taxon>
        <taxon>Insecta</taxon>
        <taxon>Pterygota</taxon>
        <taxon>Neoptera</taxon>
        <taxon>Polyneoptera</taxon>
        <taxon>Dictyoptera</taxon>
        <taxon>Blattodea</taxon>
        <taxon>Blaberoidea</taxon>
        <taxon>Blaberidae</taxon>
        <taxon>Diplopterinae</taxon>
        <taxon>Diploptera</taxon>
    </lineage>
</organism>
<dbReference type="Pfam" id="PF07522">
    <property type="entry name" value="DRMBL"/>
    <property type="match status" value="1"/>
</dbReference>
<keyword evidence="4" id="KW-0255">Endonuclease</keyword>
<dbReference type="Gene3D" id="3.60.15.10">
    <property type="entry name" value="Ribonuclease Z/Hydroxyacylglutathione hydrolase-like"/>
    <property type="match status" value="1"/>
</dbReference>
<dbReference type="InterPro" id="IPR036866">
    <property type="entry name" value="RibonucZ/Hydroxyglut_hydro"/>
</dbReference>
<dbReference type="GO" id="GO:0006310">
    <property type="term" value="P:DNA recombination"/>
    <property type="evidence" value="ECO:0007669"/>
    <property type="project" value="UniProtKB-KW"/>
</dbReference>
<dbReference type="GO" id="GO:0005634">
    <property type="term" value="C:nucleus"/>
    <property type="evidence" value="ECO:0007669"/>
    <property type="project" value="UniProtKB-SubCell"/>
</dbReference>
<evidence type="ECO:0000256" key="3">
    <source>
        <dbReference type="ARBA" id="ARBA00022722"/>
    </source>
</evidence>
<evidence type="ECO:0000256" key="8">
    <source>
        <dbReference type="ARBA" id="ARBA00023172"/>
    </source>
</evidence>
<gene>
    <name evidence="15" type="ORF">L9F63_008006</name>
</gene>
<keyword evidence="13" id="KW-0175">Coiled coil</keyword>
<comment type="caution">
    <text evidence="15">The sequence shown here is derived from an EMBL/GenBank/DDBJ whole genome shotgun (WGS) entry which is preliminary data.</text>
</comment>
<dbReference type="GO" id="GO:0035312">
    <property type="term" value="F:5'-3' DNA exonuclease activity"/>
    <property type="evidence" value="ECO:0007669"/>
    <property type="project" value="TreeGrafter"/>
</dbReference>
<evidence type="ECO:0000313" key="15">
    <source>
        <dbReference type="EMBL" id="KAJ9574846.1"/>
    </source>
</evidence>
<dbReference type="GO" id="GO:0004519">
    <property type="term" value="F:endonuclease activity"/>
    <property type="evidence" value="ECO:0007669"/>
    <property type="project" value="UniProtKB-KW"/>
</dbReference>
<dbReference type="PANTHER" id="PTHR23240">
    <property type="entry name" value="DNA CROSS-LINK REPAIR PROTEIN PSO2/SNM1-RELATED"/>
    <property type="match status" value="1"/>
</dbReference>
<comment type="similarity">
    <text evidence="2">Belongs to the DNA repair metallo-beta-lactamase (DRMBL) family.</text>
</comment>
<name>A0AAD7Z6U6_DIPPU</name>
<evidence type="ECO:0000256" key="2">
    <source>
        <dbReference type="ARBA" id="ARBA00010304"/>
    </source>
</evidence>
<evidence type="ECO:0000256" key="5">
    <source>
        <dbReference type="ARBA" id="ARBA00022763"/>
    </source>
</evidence>
<evidence type="ECO:0000256" key="1">
    <source>
        <dbReference type="ARBA" id="ARBA00004123"/>
    </source>
</evidence>
<reference evidence="15" key="1">
    <citation type="journal article" date="2023" name="IScience">
        <title>Live-bearing cockroach genome reveals convergent evolutionary mechanisms linked to viviparity in insects and beyond.</title>
        <authorList>
            <person name="Fouks B."/>
            <person name="Harrison M.C."/>
            <person name="Mikhailova A.A."/>
            <person name="Marchal E."/>
            <person name="English S."/>
            <person name="Carruthers M."/>
            <person name="Jennings E.C."/>
            <person name="Chiamaka E.L."/>
            <person name="Frigard R.A."/>
            <person name="Pippel M."/>
            <person name="Attardo G.M."/>
            <person name="Benoit J.B."/>
            <person name="Bornberg-Bauer E."/>
            <person name="Tobe S.S."/>
        </authorList>
    </citation>
    <scope>NUCLEOTIDE SEQUENCE</scope>
    <source>
        <strain evidence="15">Stay&amp;Tobe</strain>
    </source>
</reference>
<protein>
    <recommendedName>
        <fullName evidence="11">Protein artemis</fullName>
    </recommendedName>
    <alternativeName>
        <fullName evidence="12">DNA cross-link repair 1C protein</fullName>
    </alternativeName>
</protein>
<dbReference type="GO" id="GO:0003684">
    <property type="term" value="F:damaged DNA binding"/>
    <property type="evidence" value="ECO:0007669"/>
    <property type="project" value="TreeGrafter"/>
</dbReference>
<proteinExistence type="inferred from homology"/>
<dbReference type="GO" id="GO:0006303">
    <property type="term" value="P:double-strand break repair via nonhomologous end joining"/>
    <property type="evidence" value="ECO:0007669"/>
    <property type="project" value="TreeGrafter"/>
</dbReference>
<evidence type="ECO:0000256" key="4">
    <source>
        <dbReference type="ARBA" id="ARBA00022759"/>
    </source>
</evidence>
<evidence type="ECO:0000256" key="7">
    <source>
        <dbReference type="ARBA" id="ARBA00022839"/>
    </source>
</evidence>
<keyword evidence="7" id="KW-0269">Exonuclease</keyword>
<feature type="domain" description="DNA repair metallo-beta-lactamase" evidence="14">
    <location>
        <begin position="245"/>
        <end position="348"/>
    </location>
</feature>
<evidence type="ECO:0000256" key="13">
    <source>
        <dbReference type="SAM" id="Coils"/>
    </source>
</evidence>